<accession>A0A381KN47</accession>
<dbReference type="RefSeq" id="WP_115632024.1">
    <property type="nucleotide sequence ID" value="NZ_UIGI01000002.1"/>
</dbReference>
<gene>
    <name evidence="1" type="ORF">NCTC12119_04812</name>
</gene>
<protein>
    <submittedName>
        <fullName evidence="1">Uncharacterized protein</fullName>
    </submittedName>
</protein>
<evidence type="ECO:0000313" key="2">
    <source>
        <dbReference type="Proteomes" id="UP000255528"/>
    </source>
</evidence>
<name>A0A381KN47_9ENTR</name>
<dbReference type="Proteomes" id="UP000255528">
    <property type="component" value="Unassembled WGS sequence"/>
</dbReference>
<evidence type="ECO:0000313" key="1">
    <source>
        <dbReference type="EMBL" id="SUY92783.1"/>
    </source>
</evidence>
<proteinExistence type="predicted"/>
<organism evidence="1 2">
    <name type="scientific">Buttiauxella agrestis</name>
    <dbReference type="NCBI Taxonomy" id="82977"/>
    <lineage>
        <taxon>Bacteria</taxon>
        <taxon>Pseudomonadati</taxon>
        <taxon>Pseudomonadota</taxon>
        <taxon>Gammaproteobacteria</taxon>
        <taxon>Enterobacterales</taxon>
        <taxon>Enterobacteriaceae</taxon>
        <taxon>Buttiauxella</taxon>
    </lineage>
</organism>
<dbReference type="EMBL" id="UIGI01000002">
    <property type="protein sequence ID" value="SUY92783.1"/>
    <property type="molecule type" value="Genomic_DNA"/>
</dbReference>
<dbReference type="AlphaFoldDB" id="A0A381KN47"/>
<sequence length="328" mass="37630">MKPRLCDPRQMSLFSMFDVIEEDEPAPIISQPLNIIAEVIHQESMKVNRVETGPVHVIGIEPANHFIPETISSGTVIAHSLLPEGSLLHRHNKVQEYDYLLTLDEYKSDLGGLVYEWTADHVYTLYAEALDDSLRAIRLLISLKQLYLDEGTGFRTAHPALLYETEWLMSDNFELACKVFQLRADEIRSSVKSIVYEATHNKSNMRQKYGQYKNDQKVIFHVCNDGTGWPVFFDDDYFMEDNQLAITWTDEDLLIIFKAAFNDSIDLFESLVNKNRLTLRTPRGKIYINPIFSNELDWIASDAFEIVGNHLGYDVGLVRQTIALACQM</sequence>
<reference evidence="1 2" key="1">
    <citation type="submission" date="2018-06" db="EMBL/GenBank/DDBJ databases">
        <authorList>
            <consortium name="Pathogen Informatics"/>
            <person name="Doyle S."/>
        </authorList>
    </citation>
    <scope>NUCLEOTIDE SEQUENCE [LARGE SCALE GENOMIC DNA]</scope>
    <source>
        <strain evidence="1 2">NCTC12119</strain>
    </source>
</reference>